<dbReference type="GO" id="GO:0016740">
    <property type="term" value="F:transferase activity"/>
    <property type="evidence" value="ECO:0007669"/>
    <property type="project" value="UniProtKB-KW"/>
</dbReference>
<evidence type="ECO:0000313" key="2">
    <source>
        <dbReference type="EMBL" id="AEE51334.1"/>
    </source>
</evidence>
<gene>
    <name evidence="2" type="ordered locus">Halhy_3479</name>
</gene>
<dbReference type="AlphaFoldDB" id="F4KWJ4"/>
<name>F4KWJ4_HALH1</name>
<accession>F4KWJ4</accession>
<organism evidence="2 3">
    <name type="scientific">Haliscomenobacter hydrossis (strain ATCC 27775 / DSM 1100 / LMG 10767 / O)</name>
    <dbReference type="NCBI Taxonomy" id="760192"/>
    <lineage>
        <taxon>Bacteria</taxon>
        <taxon>Pseudomonadati</taxon>
        <taxon>Bacteroidota</taxon>
        <taxon>Saprospiria</taxon>
        <taxon>Saprospirales</taxon>
        <taxon>Haliscomenobacteraceae</taxon>
        <taxon>Haliscomenobacter</taxon>
    </lineage>
</organism>
<dbReference type="Gene3D" id="3.90.550.10">
    <property type="entry name" value="Spore Coat Polysaccharide Biosynthesis Protein SpsA, Chain A"/>
    <property type="match status" value="1"/>
</dbReference>
<protein>
    <submittedName>
        <fullName evidence="2">Nucleotidyl transferase</fullName>
    </submittedName>
</protein>
<dbReference type="KEGG" id="hhy:Halhy_3479"/>
<dbReference type="InterPro" id="IPR050486">
    <property type="entry name" value="Mannose-1P_guanyltransferase"/>
</dbReference>
<dbReference type="SUPFAM" id="SSF53448">
    <property type="entry name" value="Nucleotide-diphospho-sugar transferases"/>
    <property type="match status" value="1"/>
</dbReference>
<evidence type="ECO:0000313" key="3">
    <source>
        <dbReference type="Proteomes" id="UP000008461"/>
    </source>
</evidence>
<dbReference type="HOGENOM" id="CLU_029499_2_1_10"/>
<evidence type="ECO:0000259" key="1">
    <source>
        <dbReference type="Pfam" id="PF00483"/>
    </source>
</evidence>
<reference key="2">
    <citation type="submission" date="2011-04" db="EMBL/GenBank/DDBJ databases">
        <title>Complete sequence of chromosome of Haliscomenobacter hydrossis DSM 1100.</title>
        <authorList>
            <consortium name="US DOE Joint Genome Institute (JGI-PGF)"/>
            <person name="Lucas S."/>
            <person name="Han J."/>
            <person name="Lapidus A."/>
            <person name="Bruce D."/>
            <person name="Goodwin L."/>
            <person name="Pitluck S."/>
            <person name="Peters L."/>
            <person name="Kyrpides N."/>
            <person name="Mavromatis K."/>
            <person name="Ivanova N."/>
            <person name="Ovchinnikova G."/>
            <person name="Pagani I."/>
            <person name="Daligault H."/>
            <person name="Detter J.C."/>
            <person name="Han C."/>
            <person name="Land M."/>
            <person name="Hauser L."/>
            <person name="Markowitz V."/>
            <person name="Cheng J.-F."/>
            <person name="Hugenholtz P."/>
            <person name="Woyke T."/>
            <person name="Wu D."/>
            <person name="Verbarg S."/>
            <person name="Frueling A."/>
            <person name="Brambilla E."/>
            <person name="Klenk H.-P."/>
            <person name="Eisen J.A."/>
        </authorList>
    </citation>
    <scope>NUCLEOTIDE SEQUENCE</scope>
    <source>
        <strain>DSM 1100</strain>
    </source>
</reference>
<dbReference type="EMBL" id="CP002691">
    <property type="protein sequence ID" value="AEE51334.1"/>
    <property type="molecule type" value="Genomic_DNA"/>
</dbReference>
<proteinExistence type="predicted"/>
<dbReference type="Proteomes" id="UP000008461">
    <property type="component" value="Chromosome"/>
</dbReference>
<dbReference type="CDD" id="cd06422">
    <property type="entry name" value="NTP_transferase_like_1"/>
    <property type="match status" value="1"/>
</dbReference>
<keyword evidence="2" id="KW-0808">Transferase</keyword>
<dbReference type="OrthoDB" id="9813880at2"/>
<sequence length="244" mass="27615">MRAMIFAAGLGTRLRPITDNMPKALVPIKGHPLLEIAILRLKAAGCRDIIVNIHHFGTQIIDFLQRNDHFGINIQVSDERDLLLDTGGGLKKAAWFLRDEPFLLTNADAITNLDLQQLYQTHLKNDALATLAVRRRESSRYFLFNHAGQLCGWRNEKTGETRLSRAEDNLQHLCFSGIHAISPRIFDFFPEEQSVFSIIDTYLKTSATERILAYPHDEDIWMDVGKIPQLEQAEGVLEAVLPKG</sequence>
<dbReference type="eggNOG" id="COG1208">
    <property type="taxonomic scope" value="Bacteria"/>
</dbReference>
<keyword evidence="3" id="KW-1185">Reference proteome</keyword>
<reference evidence="2 3" key="1">
    <citation type="journal article" date="2011" name="Stand. Genomic Sci.">
        <title>Complete genome sequence of Haliscomenobacter hydrossis type strain (O).</title>
        <authorList>
            <consortium name="US DOE Joint Genome Institute (JGI-PGF)"/>
            <person name="Daligault H."/>
            <person name="Lapidus A."/>
            <person name="Zeytun A."/>
            <person name="Nolan M."/>
            <person name="Lucas S."/>
            <person name="Del Rio T.G."/>
            <person name="Tice H."/>
            <person name="Cheng J.F."/>
            <person name="Tapia R."/>
            <person name="Han C."/>
            <person name="Goodwin L."/>
            <person name="Pitluck S."/>
            <person name="Liolios K."/>
            <person name="Pagani I."/>
            <person name="Ivanova N."/>
            <person name="Huntemann M."/>
            <person name="Mavromatis K."/>
            <person name="Mikhailova N."/>
            <person name="Pati A."/>
            <person name="Chen A."/>
            <person name="Palaniappan K."/>
            <person name="Land M."/>
            <person name="Hauser L."/>
            <person name="Brambilla E.M."/>
            <person name="Rohde M."/>
            <person name="Verbarg S."/>
            <person name="Goker M."/>
            <person name="Bristow J."/>
            <person name="Eisen J.A."/>
            <person name="Markowitz V."/>
            <person name="Hugenholtz P."/>
            <person name="Kyrpides N.C."/>
            <person name="Klenk H.P."/>
            <person name="Woyke T."/>
        </authorList>
    </citation>
    <scope>NUCLEOTIDE SEQUENCE [LARGE SCALE GENOMIC DNA]</scope>
    <source>
        <strain evidence="3">ATCC 27775 / DSM 1100 / LMG 10767 / O</strain>
    </source>
</reference>
<dbReference type="PANTHER" id="PTHR22572">
    <property type="entry name" value="SUGAR-1-PHOSPHATE GUANYL TRANSFERASE"/>
    <property type="match status" value="1"/>
</dbReference>
<feature type="domain" description="Nucleotidyl transferase" evidence="1">
    <location>
        <begin position="3"/>
        <end position="234"/>
    </location>
</feature>
<dbReference type="InterPro" id="IPR029044">
    <property type="entry name" value="Nucleotide-diphossugar_trans"/>
</dbReference>
<dbReference type="Pfam" id="PF00483">
    <property type="entry name" value="NTP_transferase"/>
    <property type="match status" value="1"/>
</dbReference>
<dbReference type="STRING" id="760192.Halhy_3479"/>
<dbReference type="InterPro" id="IPR005835">
    <property type="entry name" value="NTP_transferase_dom"/>
</dbReference>
<dbReference type="RefSeq" id="WP_013765874.1">
    <property type="nucleotide sequence ID" value="NC_015510.1"/>
</dbReference>